<dbReference type="InterPro" id="IPR035906">
    <property type="entry name" value="MetI-like_sf"/>
</dbReference>
<evidence type="ECO:0000256" key="4">
    <source>
        <dbReference type="ARBA" id="ARBA00022692"/>
    </source>
</evidence>
<organism evidence="9 10">
    <name type="scientific">Paenibacillus psychroresistens</name>
    <dbReference type="NCBI Taxonomy" id="1778678"/>
    <lineage>
        <taxon>Bacteria</taxon>
        <taxon>Bacillati</taxon>
        <taxon>Bacillota</taxon>
        <taxon>Bacilli</taxon>
        <taxon>Bacillales</taxon>
        <taxon>Paenibacillaceae</taxon>
        <taxon>Paenibacillus</taxon>
    </lineage>
</organism>
<dbReference type="Gene3D" id="1.10.3720.10">
    <property type="entry name" value="MetI-like"/>
    <property type="match status" value="1"/>
</dbReference>
<comment type="similarity">
    <text evidence="7">Belongs to the binding-protein-dependent transport system permease family.</text>
</comment>
<feature type="transmembrane region" description="Helical" evidence="7">
    <location>
        <begin position="154"/>
        <end position="179"/>
    </location>
</feature>
<evidence type="ECO:0000313" key="9">
    <source>
        <dbReference type="EMBL" id="QGQ93938.1"/>
    </source>
</evidence>
<reference evidence="10" key="1">
    <citation type="submission" date="2018-11" db="EMBL/GenBank/DDBJ databases">
        <title>Complete genome sequence of Paenibacillus sp. ML311-T8.</title>
        <authorList>
            <person name="Nam Y.-D."/>
            <person name="Kang J."/>
            <person name="Chung W.-H."/>
            <person name="Park Y.S."/>
        </authorList>
    </citation>
    <scope>NUCLEOTIDE SEQUENCE [LARGE SCALE GENOMIC DNA]</scope>
    <source>
        <strain evidence="10">ML311-T8</strain>
    </source>
</reference>
<keyword evidence="4 7" id="KW-0812">Transmembrane</keyword>
<dbReference type="PROSITE" id="PS50928">
    <property type="entry name" value="ABC_TM1"/>
    <property type="match status" value="1"/>
</dbReference>
<feature type="transmembrane region" description="Helical" evidence="7">
    <location>
        <begin position="70"/>
        <end position="92"/>
    </location>
</feature>
<dbReference type="AlphaFoldDB" id="A0A6B8RES6"/>
<evidence type="ECO:0000259" key="8">
    <source>
        <dbReference type="PROSITE" id="PS50928"/>
    </source>
</evidence>
<keyword evidence="3" id="KW-1003">Cell membrane</keyword>
<keyword evidence="2 7" id="KW-0813">Transport</keyword>
<dbReference type="Proteomes" id="UP000426246">
    <property type="component" value="Chromosome"/>
</dbReference>
<dbReference type="EMBL" id="CP034235">
    <property type="protein sequence ID" value="QGQ93938.1"/>
    <property type="molecule type" value="Genomic_DNA"/>
</dbReference>
<dbReference type="GO" id="GO:0005886">
    <property type="term" value="C:plasma membrane"/>
    <property type="evidence" value="ECO:0007669"/>
    <property type="project" value="UniProtKB-SubCell"/>
</dbReference>
<dbReference type="PANTHER" id="PTHR43005">
    <property type="entry name" value="BLR7065 PROTEIN"/>
    <property type="match status" value="1"/>
</dbReference>
<dbReference type="KEGG" id="ppsc:EHS13_02965"/>
<dbReference type="SUPFAM" id="SSF161098">
    <property type="entry name" value="MetI-like"/>
    <property type="match status" value="1"/>
</dbReference>
<evidence type="ECO:0000256" key="6">
    <source>
        <dbReference type="ARBA" id="ARBA00023136"/>
    </source>
</evidence>
<dbReference type="OrthoDB" id="152280at2"/>
<keyword evidence="6 7" id="KW-0472">Membrane</keyword>
<gene>
    <name evidence="9" type="ORF">EHS13_02965</name>
</gene>
<dbReference type="GO" id="GO:0055085">
    <property type="term" value="P:transmembrane transport"/>
    <property type="evidence" value="ECO:0007669"/>
    <property type="project" value="InterPro"/>
</dbReference>
<evidence type="ECO:0000256" key="1">
    <source>
        <dbReference type="ARBA" id="ARBA00004651"/>
    </source>
</evidence>
<accession>A0A6B8RES6</accession>
<feature type="transmembrane region" description="Helical" evidence="7">
    <location>
        <begin position="200"/>
        <end position="223"/>
    </location>
</feature>
<sequence>MTKNRLNIALFLLPAILLFLLVYAVSLVILVSSSFTDWSLGTKAAFNGIDNYIKMFAHDADFTKSLVNTVFWIFLQSTVHVIIGVVFALILVKKEFYWKFARTVFMIPNIISGAAVGMLFLCILNPQFGVVNSIVRSVGSKDFSQNWFMDYSTAFFSITMTWLPYAAVVTILILAEIAAISKSVFESAKIDGASDFQINIYIVIPMLRNIIGTCVMLAGINMVQRLDIIMMTTGGGPGNETMNLPVYIYKTALIENNFGYANTVSIFLIGLGMVFILSIQKLFKIGDANA</sequence>
<comment type="subcellular location">
    <subcellularLocation>
        <location evidence="1 7">Cell membrane</location>
        <topology evidence="1 7">Multi-pass membrane protein</topology>
    </subcellularLocation>
</comment>
<dbReference type="CDD" id="cd06261">
    <property type="entry name" value="TM_PBP2"/>
    <property type="match status" value="1"/>
</dbReference>
<evidence type="ECO:0000256" key="3">
    <source>
        <dbReference type="ARBA" id="ARBA00022475"/>
    </source>
</evidence>
<dbReference type="Pfam" id="PF00528">
    <property type="entry name" value="BPD_transp_1"/>
    <property type="match status" value="1"/>
</dbReference>
<dbReference type="RefSeq" id="WP_155698934.1">
    <property type="nucleotide sequence ID" value="NZ_CP034235.1"/>
</dbReference>
<feature type="domain" description="ABC transmembrane type-1" evidence="8">
    <location>
        <begin position="66"/>
        <end position="279"/>
    </location>
</feature>
<proteinExistence type="inferred from homology"/>
<evidence type="ECO:0000256" key="2">
    <source>
        <dbReference type="ARBA" id="ARBA00022448"/>
    </source>
</evidence>
<keyword evidence="10" id="KW-1185">Reference proteome</keyword>
<keyword evidence="5 7" id="KW-1133">Transmembrane helix</keyword>
<name>A0A6B8RES6_9BACL</name>
<evidence type="ECO:0000256" key="7">
    <source>
        <dbReference type="RuleBase" id="RU363032"/>
    </source>
</evidence>
<evidence type="ECO:0000313" key="10">
    <source>
        <dbReference type="Proteomes" id="UP000426246"/>
    </source>
</evidence>
<evidence type="ECO:0000256" key="5">
    <source>
        <dbReference type="ARBA" id="ARBA00022989"/>
    </source>
</evidence>
<feature type="transmembrane region" description="Helical" evidence="7">
    <location>
        <begin position="104"/>
        <end position="128"/>
    </location>
</feature>
<protein>
    <submittedName>
        <fullName evidence="9">Sugar ABC transporter permease</fullName>
    </submittedName>
</protein>
<feature type="transmembrane region" description="Helical" evidence="7">
    <location>
        <begin position="258"/>
        <end position="279"/>
    </location>
</feature>
<dbReference type="PANTHER" id="PTHR43005:SF1">
    <property type="entry name" value="SPERMIDINE_PUTRESCINE TRANSPORT SYSTEM PERMEASE PROTEIN"/>
    <property type="match status" value="1"/>
</dbReference>
<dbReference type="InterPro" id="IPR000515">
    <property type="entry name" value="MetI-like"/>
</dbReference>